<name>A0A0E9TG93_ANGAN</name>
<dbReference type="EMBL" id="GBXM01056105">
    <property type="protein sequence ID" value="JAH52472.1"/>
    <property type="molecule type" value="Transcribed_RNA"/>
</dbReference>
<dbReference type="AlphaFoldDB" id="A0A0E9TG93"/>
<protein>
    <submittedName>
        <fullName evidence="1">Uncharacterized protein</fullName>
    </submittedName>
</protein>
<reference evidence="1" key="1">
    <citation type="submission" date="2014-11" db="EMBL/GenBank/DDBJ databases">
        <authorList>
            <person name="Amaro Gonzalez C."/>
        </authorList>
    </citation>
    <scope>NUCLEOTIDE SEQUENCE</scope>
</reference>
<reference evidence="1" key="2">
    <citation type="journal article" date="2015" name="Fish Shellfish Immunol.">
        <title>Early steps in the European eel (Anguilla anguilla)-Vibrio vulnificus interaction in the gills: Role of the RtxA13 toxin.</title>
        <authorList>
            <person name="Callol A."/>
            <person name="Pajuelo D."/>
            <person name="Ebbesson L."/>
            <person name="Teles M."/>
            <person name="MacKenzie S."/>
            <person name="Amaro C."/>
        </authorList>
    </citation>
    <scope>NUCLEOTIDE SEQUENCE</scope>
</reference>
<evidence type="ECO:0000313" key="1">
    <source>
        <dbReference type="EMBL" id="JAH52472.1"/>
    </source>
</evidence>
<proteinExistence type="predicted"/>
<organism evidence="1">
    <name type="scientific">Anguilla anguilla</name>
    <name type="common">European freshwater eel</name>
    <name type="synonym">Muraena anguilla</name>
    <dbReference type="NCBI Taxonomy" id="7936"/>
    <lineage>
        <taxon>Eukaryota</taxon>
        <taxon>Metazoa</taxon>
        <taxon>Chordata</taxon>
        <taxon>Craniata</taxon>
        <taxon>Vertebrata</taxon>
        <taxon>Euteleostomi</taxon>
        <taxon>Actinopterygii</taxon>
        <taxon>Neopterygii</taxon>
        <taxon>Teleostei</taxon>
        <taxon>Anguilliformes</taxon>
        <taxon>Anguillidae</taxon>
        <taxon>Anguilla</taxon>
    </lineage>
</organism>
<accession>A0A0E9TG93</accession>
<sequence length="86" mass="9920">MKRLEFTNNFTHPHNKAADFFLSFYFYFSSLITSSSYAPGPQRIRLPIEHLGILANTNIGYTHKMGIWKAGMYKCAHLKEQSLPHS</sequence>